<feature type="domain" description="HTH lacI-type" evidence="4">
    <location>
        <begin position="10"/>
        <end position="64"/>
    </location>
</feature>
<dbReference type="PANTHER" id="PTHR30146">
    <property type="entry name" value="LACI-RELATED TRANSCRIPTIONAL REPRESSOR"/>
    <property type="match status" value="1"/>
</dbReference>
<sequence length="344" mass="36872">MTSSRRTSRPTLSDIARALDLSEATVSRALRGSPIISEQTRTDVARVARELGYVPNAAARSLARQASHTLGLLVPDVTDPVHGMIVAGFGQAAAAAGYTVLMLDGVREDRRRASALRTLREHQAQGVAFCSAPVSPEEAAEALRPAHAVFVLPEWTGADAEDRPLGRIRADDAVGIHLLVEHLLATGRQRFSYVNGPDIASNRLRRGSILRALEAQHVEPRIREFSASLDRAEIDAVARLAARERPDVLMCYDDKLALHLLDALRNVGLRVPQDVAVTGFDGIPFAAVANPRLTTIEQPAEQMGARAAEALIAAIESGAPPQDQLLPVRLAVRESSLSGRAGNG</sequence>
<evidence type="ECO:0000256" key="2">
    <source>
        <dbReference type="ARBA" id="ARBA00023125"/>
    </source>
</evidence>
<comment type="caution">
    <text evidence="5">The sequence shown here is derived from an EMBL/GenBank/DDBJ whole genome shotgun (WGS) entry which is preliminary data.</text>
</comment>
<dbReference type="SUPFAM" id="SSF47413">
    <property type="entry name" value="lambda repressor-like DNA-binding domains"/>
    <property type="match status" value="1"/>
</dbReference>
<dbReference type="GO" id="GO:0003700">
    <property type="term" value="F:DNA-binding transcription factor activity"/>
    <property type="evidence" value="ECO:0007669"/>
    <property type="project" value="TreeGrafter"/>
</dbReference>
<keyword evidence="3" id="KW-0804">Transcription</keyword>
<evidence type="ECO:0000313" key="6">
    <source>
        <dbReference type="Proteomes" id="UP000553963"/>
    </source>
</evidence>
<dbReference type="AlphaFoldDB" id="A0A840APB8"/>
<dbReference type="Gene3D" id="3.40.50.2300">
    <property type="match status" value="2"/>
</dbReference>
<dbReference type="Pfam" id="PF13377">
    <property type="entry name" value="Peripla_BP_3"/>
    <property type="match status" value="1"/>
</dbReference>
<dbReference type="InterPro" id="IPR010982">
    <property type="entry name" value="Lambda_DNA-bd_dom_sf"/>
</dbReference>
<dbReference type="Pfam" id="PF00356">
    <property type="entry name" value="LacI"/>
    <property type="match status" value="1"/>
</dbReference>
<evidence type="ECO:0000256" key="1">
    <source>
        <dbReference type="ARBA" id="ARBA00023015"/>
    </source>
</evidence>
<keyword evidence="2 5" id="KW-0238">DNA-binding</keyword>
<proteinExistence type="predicted"/>
<reference evidence="5 6" key="1">
    <citation type="submission" date="2020-08" db="EMBL/GenBank/DDBJ databases">
        <title>Genomic Encyclopedia of Type Strains, Phase IV (KMG-IV): sequencing the most valuable type-strain genomes for metagenomic binning, comparative biology and taxonomic classification.</title>
        <authorList>
            <person name="Goeker M."/>
        </authorList>
    </citation>
    <scope>NUCLEOTIDE SEQUENCE [LARGE SCALE GENOMIC DNA]</scope>
    <source>
        <strain evidence="5 6">DSM 25966</strain>
    </source>
</reference>
<keyword evidence="6" id="KW-1185">Reference proteome</keyword>
<evidence type="ECO:0000259" key="4">
    <source>
        <dbReference type="PROSITE" id="PS50932"/>
    </source>
</evidence>
<dbReference type="CDD" id="cd06267">
    <property type="entry name" value="PBP1_LacI_sugar_binding-like"/>
    <property type="match status" value="1"/>
</dbReference>
<dbReference type="Gene3D" id="1.10.260.40">
    <property type="entry name" value="lambda repressor-like DNA-binding domains"/>
    <property type="match status" value="1"/>
</dbReference>
<dbReference type="PANTHER" id="PTHR30146:SF138">
    <property type="entry name" value="TRANSCRIPTIONAL REGULATORY PROTEIN"/>
    <property type="match status" value="1"/>
</dbReference>
<evidence type="ECO:0000313" key="5">
    <source>
        <dbReference type="EMBL" id="MBB3930355.1"/>
    </source>
</evidence>
<dbReference type="PROSITE" id="PS50932">
    <property type="entry name" value="HTH_LACI_2"/>
    <property type="match status" value="1"/>
</dbReference>
<dbReference type="SMART" id="SM00354">
    <property type="entry name" value="HTH_LACI"/>
    <property type="match status" value="1"/>
</dbReference>
<accession>A0A840APB8</accession>
<dbReference type="SUPFAM" id="SSF53822">
    <property type="entry name" value="Periplasmic binding protein-like I"/>
    <property type="match status" value="1"/>
</dbReference>
<dbReference type="InterPro" id="IPR000843">
    <property type="entry name" value="HTH_LacI"/>
</dbReference>
<dbReference type="Proteomes" id="UP000553963">
    <property type="component" value="Unassembled WGS sequence"/>
</dbReference>
<dbReference type="EMBL" id="JACIDS010000002">
    <property type="protein sequence ID" value="MBB3930355.1"/>
    <property type="molecule type" value="Genomic_DNA"/>
</dbReference>
<dbReference type="CDD" id="cd01392">
    <property type="entry name" value="HTH_LacI"/>
    <property type="match status" value="1"/>
</dbReference>
<keyword evidence="1" id="KW-0805">Transcription regulation</keyword>
<dbReference type="GO" id="GO:0000976">
    <property type="term" value="F:transcription cis-regulatory region binding"/>
    <property type="evidence" value="ECO:0007669"/>
    <property type="project" value="TreeGrafter"/>
</dbReference>
<dbReference type="InterPro" id="IPR046335">
    <property type="entry name" value="LacI/GalR-like_sensor"/>
</dbReference>
<protein>
    <submittedName>
        <fullName evidence="5">DNA-binding LacI/PurR family transcriptional regulator</fullName>
    </submittedName>
</protein>
<gene>
    <name evidence="5" type="ORF">GGR25_001394</name>
</gene>
<dbReference type="InterPro" id="IPR028082">
    <property type="entry name" value="Peripla_BP_I"/>
</dbReference>
<organism evidence="5 6">
    <name type="scientific">Kaistia hirudinis</name>
    <dbReference type="NCBI Taxonomy" id="1293440"/>
    <lineage>
        <taxon>Bacteria</taxon>
        <taxon>Pseudomonadati</taxon>
        <taxon>Pseudomonadota</taxon>
        <taxon>Alphaproteobacteria</taxon>
        <taxon>Hyphomicrobiales</taxon>
        <taxon>Kaistiaceae</taxon>
        <taxon>Kaistia</taxon>
    </lineage>
</organism>
<evidence type="ECO:0000256" key="3">
    <source>
        <dbReference type="ARBA" id="ARBA00023163"/>
    </source>
</evidence>
<name>A0A840APB8_9HYPH</name>